<organism evidence="2">
    <name type="scientific">Mytilinidion resinicola</name>
    <dbReference type="NCBI Taxonomy" id="574789"/>
    <lineage>
        <taxon>Eukaryota</taxon>
        <taxon>Fungi</taxon>
        <taxon>Dikarya</taxon>
        <taxon>Ascomycota</taxon>
        <taxon>Pezizomycotina</taxon>
        <taxon>Dothideomycetes</taxon>
        <taxon>Pleosporomycetidae</taxon>
        <taxon>Mytilinidiales</taxon>
        <taxon>Mytilinidiaceae</taxon>
        <taxon>Mytilinidion</taxon>
    </lineage>
</organism>
<feature type="compositionally biased region" description="Polar residues" evidence="1">
    <location>
        <begin position="41"/>
        <end position="59"/>
    </location>
</feature>
<feature type="region of interest" description="Disordered" evidence="1">
    <location>
        <begin position="1"/>
        <end position="75"/>
    </location>
</feature>
<feature type="compositionally biased region" description="Basic and acidic residues" evidence="1">
    <location>
        <begin position="148"/>
        <end position="167"/>
    </location>
</feature>
<gene>
    <name evidence="2 4" type="ORF">BDZ99DRAFT_515534</name>
</gene>
<name>A0A6A6Z1S9_9PEZI</name>
<evidence type="ECO:0000313" key="4">
    <source>
        <dbReference type="RefSeq" id="XP_033581722.1"/>
    </source>
</evidence>
<keyword evidence="3" id="KW-1185">Reference proteome</keyword>
<evidence type="ECO:0000313" key="2">
    <source>
        <dbReference type="EMBL" id="KAF2814758.1"/>
    </source>
</evidence>
<accession>A0A6A6Z1S9</accession>
<dbReference type="GeneID" id="54465873"/>
<dbReference type="RefSeq" id="XP_033581722.1">
    <property type="nucleotide sequence ID" value="XM_033724980.1"/>
</dbReference>
<dbReference type="AlphaFoldDB" id="A0A6A6Z1S9"/>
<dbReference type="Proteomes" id="UP000504636">
    <property type="component" value="Unplaced"/>
</dbReference>
<reference evidence="4" key="2">
    <citation type="submission" date="2020-04" db="EMBL/GenBank/DDBJ databases">
        <authorList>
            <consortium name="NCBI Genome Project"/>
        </authorList>
    </citation>
    <scope>NUCLEOTIDE SEQUENCE</scope>
    <source>
        <strain evidence="4">CBS 304.34</strain>
    </source>
</reference>
<feature type="compositionally biased region" description="Polar residues" evidence="1">
    <location>
        <begin position="176"/>
        <end position="186"/>
    </location>
</feature>
<dbReference type="EMBL" id="MU003694">
    <property type="protein sequence ID" value="KAF2814758.1"/>
    <property type="molecule type" value="Genomic_DNA"/>
</dbReference>
<reference evidence="4" key="3">
    <citation type="submission" date="2025-04" db="UniProtKB">
        <authorList>
            <consortium name="RefSeq"/>
        </authorList>
    </citation>
    <scope>IDENTIFICATION</scope>
    <source>
        <strain evidence="4">CBS 304.34</strain>
    </source>
</reference>
<feature type="region of interest" description="Disordered" evidence="1">
    <location>
        <begin position="125"/>
        <end position="226"/>
    </location>
</feature>
<protein>
    <submittedName>
        <fullName evidence="2 4">Uncharacterized protein</fullName>
    </submittedName>
</protein>
<sequence>MVPVIPEPGIPQFQARRGDINPFEHISTTPSQRRFGLASDDTPSMRPNQDAATQRSTGNGLPRTATPAENPPAQPRTFLMDILDEINGRTPSNEASASTAANRGIFEEDEEPVVDHRAHGNPLIRVQRPGTSVPKISAGLRSQSRNSEATRAEAGHHYISQPHDHVSMSEAASARPESSTPLSVRSGTRIRHKIARPSDILPNGRRCPSPRSSAGVQPSPEKTAVQ</sequence>
<evidence type="ECO:0000256" key="1">
    <source>
        <dbReference type="SAM" id="MobiDB-lite"/>
    </source>
</evidence>
<reference evidence="2 4" key="1">
    <citation type="journal article" date="2020" name="Stud. Mycol.">
        <title>101 Dothideomycetes genomes: a test case for predicting lifestyles and emergence of pathogens.</title>
        <authorList>
            <person name="Haridas S."/>
            <person name="Albert R."/>
            <person name="Binder M."/>
            <person name="Bloem J."/>
            <person name="Labutti K."/>
            <person name="Salamov A."/>
            <person name="Andreopoulos B."/>
            <person name="Baker S."/>
            <person name="Barry K."/>
            <person name="Bills G."/>
            <person name="Bluhm B."/>
            <person name="Cannon C."/>
            <person name="Castanera R."/>
            <person name="Culley D."/>
            <person name="Daum C."/>
            <person name="Ezra D."/>
            <person name="Gonzalez J."/>
            <person name="Henrissat B."/>
            <person name="Kuo A."/>
            <person name="Liang C."/>
            <person name="Lipzen A."/>
            <person name="Lutzoni F."/>
            <person name="Magnuson J."/>
            <person name="Mondo S."/>
            <person name="Nolan M."/>
            <person name="Ohm R."/>
            <person name="Pangilinan J."/>
            <person name="Park H.-J."/>
            <person name="Ramirez L."/>
            <person name="Alfaro M."/>
            <person name="Sun H."/>
            <person name="Tritt A."/>
            <person name="Yoshinaga Y."/>
            <person name="Zwiers L.-H."/>
            <person name="Turgeon B."/>
            <person name="Goodwin S."/>
            <person name="Spatafora J."/>
            <person name="Crous P."/>
            <person name="Grigoriev I."/>
        </authorList>
    </citation>
    <scope>NUCLEOTIDE SEQUENCE</scope>
    <source>
        <strain evidence="2 4">CBS 304.34</strain>
    </source>
</reference>
<proteinExistence type="predicted"/>
<evidence type="ECO:0000313" key="3">
    <source>
        <dbReference type="Proteomes" id="UP000504636"/>
    </source>
</evidence>